<dbReference type="AlphaFoldDB" id="A0A1L7WS28"/>
<feature type="compositionally biased region" description="Basic and acidic residues" evidence="1">
    <location>
        <begin position="536"/>
        <end position="551"/>
    </location>
</feature>
<proteinExistence type="predicted"/>
<feature type="compositionally biased region" description="Pro residues" evidence="1">
    <location>
        <begin position="470"/>
        <end position="488"/>
    </location>
</feature>
<evidence type="ECO:0000313" key="2">
    <source>
        <dbReference type="EMBL" id="CZR55577.1"/>
    </source>
</evidence>
<organism evidence="2 3">
    <name type="scientific">Phialocephala subalpina</name>
    <dbReference type="NCBI Taxonomy" id="576137"/>
    <lineage>
        <taxon>Eukaryota</taxon>
        <taxon>Fungi</taxon>
        <taxon>Dikarya</taxon>
        <taxon>Ascomycota</taxon>
        <taxon>Pezizomycotina</taxon>
        <taxon>Leotiomycetes</taxon>
        <taxon>Helotiales</taxon>
        <taxon>Mollisiaceae</taxon>
        <taxon>Phialocephala</taxon>
        <taxon>Phialocephala fortinii species complex</taxon>
    </lineage>
</organism>
<feature type="region of interest" description="Disordered" evidence="1">
    <location>
        <begin position="379"/>
        <end position="422"/>
    </location>
</feature>
<dbReference type="Proteomes" id="UP000184330">
    <property type="component" value="Unassembled WGS sequence"/>
</dbReference>
<evidence type="ECO:0000256" key="1">
    <source>
        <dbReference type="SAM" id="MobiDB-lite"/>
    </source>
</evidence>
<feature type="compositionally biased region" description="Basic and acidic residues" evidence="1">
    <location>
        <begin position="489"/>
        <end position="507"/>
    </location>
</feature>
<feature type="region of interest" description="Disordered" evidence="1">
    <location>
        <begin position="78"/>
        <end position="110"/>
    </location>
</feature>
<feature type="compositionally biased region" description="Basic and acidic residues" evidence="1">
    <location>
        <begin position="97"/>
        <end position="110"/>
    </location>
</feature>
<feature type="compositionally biased region" description="Polar residues" evidence="1">
    <location>
        <begin position="443"/>
        <end position="452"/>
    </location>
</feature>
<feature type="compositionally biased region" description="Polar residues" evidence="1">
    <location>
        <begin position="655"/>
        <end position="673"/>
    </location>
</feature>
<dbReference type="OrthoDB" id="5389734at2759"/>
<keyword evidence="3" id="KW-1185">Reference proteome</keyword>
<feature type="region of interest" description="Disordered" evidence="1">
    <location>
        <begin position="1"/>
        <end position="31"/>
    </location>
</feature>
<feature type="region of interest" description="Disordered" evidence="1">
    <location>
        <begin position="435"/>
        <end position="678"/>
    </location>
</feature>
<dbReference type="STRING" id="576137.A0A1L7WS28"/>
<gene>
    <name evidence="2" type="ORF">PAC_05465</name>
</gene>
<accession>A0A1L7WS28</accession>
<name>A0A1L7WS28_9HELO</name>
<feature type="compositionally biased region" description="Polar residues" evidence="1">
    <location>
        <begin position="637"/>
        <end position="646"/>
    </location>
</feature>
<feature type="compositionally biased region" description="Low complexity" evidence="1">
    <location>
        <begin position="1"/>
        <end position="23"/>
    </location>
</feature>
<reference evidence="2 3" key="1">
    <citation type="submission" date="2016-03" db="EMBL/GenBank/DDBJ databases">
        <authorList>
            <person name="Ploux O."/>
        </authorList>
    </citation>
    <scope>NUCLEOTIDE SEQUENCE [LARGE SCALE GENOMIC DNA]</scope>
    <source>
        <strain evidence="2 3">UAMH 11012</strain>
    </source>
</reference>
<sequence>MATTNTTQTTNSHFSLSSSLGSTSEEEGDIGLPIFLQPYRYTEPITSEPGPEVDVLEGLELNENRPDSELYLPPSVFRAEDSSSRGGSGTTTPRNEIPQEHRHTFGDPEPADRMGADTMKEVQVPTHPIPSMQAAFAESMLEANDVTTPPVPKNRPGNAAARRKLLLDQDVSEGTHAGKWKQRPGQRYHELWKLIAQISFGVYLLMNGIAKDDDQVMSILQGHVDEVDEFLETTLEDFDLAQEDIEERLKFLKLPLENIIIFDAMLEDRQFRLQIVSGNERIEHVITRTATAMNDALKDVQQGLDACKEFTIYLAEEEKNEVWMRDRPDMQKVFDAMKGNVEGWYKAYVSLQTKGNHLGVALVQLGSIVAEMDRRAGEISRKSRFSTQPATTQMASPPSSPPQSKEMRRSMSKNLPSDPNLITPAIRATLPAFQLVTDRERTPSNASETSSEVEAPEPDFILKPRTYSPAPSPIPPSAPMPVQEPPPELTKRSSLRERFSLKRKETPSDITLKVNVDNIPDEEYWGPRHRVVSSSQRERPREVSIHNDRPRKNSNTHSHRETRPRDSSLNTPPSRGLDSAYCSDFEKNSSPSAAPPPSIPLRQTHSHTSQYSTSRPFHQHPIPSPLSDQQFFRPVQASPNSPSNDHGQPAPPIPSTCTATPQPPTSLNATTTTPIPPRNSVIDAALHQQWVKKKRSAFGWLKKAFSLSEEEKAAFEQRRVQSEAEREDWKRMRGEVARGWRDGKRVR</sequence>
<evidence type="ECO:0000313" key="3">
    <source>
        <dbReference type="Proteomes" id="UP000184330"/>
    </source>
</evidence>
<feature type="compositionally biased region" description="Polar residues" evidence="1">
    <location>
        <begin position="385"/>
        <end position="395"/>
    </location>
</feature>
<feature type="region of interest" description="Disordered" evidence="1">
    <location>
        <begin position="722"/>
        <end position="747"/>
    </location>
</feature>
<dbReference type="EMBL" id="FJOG01000006">
    <property type="protein sequence ID" value="CZR55577.1"/>
    <property type="molecule type" value="Genomic_DNA"/>
</dbReference>
<protein>
    <submittedName>
        <fullName evidence="2">Uncharacterized protein</fullName>
    </submittedName>
</protein>